<dbReference type="PROSITE" id="PS51742">
    <property type="entry name" value="PPC"/>
    <property type="match status" value="2"/>
</dbReference>
<reference evidence="1 2" key="1">
    <citation type="journal article" date="2016" name="Genome Announc.">
        <title>Complete Genome and Plasmid Sequences for Rhodococcus fascians D188 and Draft Sequences for Rhodococcus Isolates PBTS 1 and PBTS 2.</title>
        <authorList>
            <person name="Stamler R.A."/>
            <person name="Vereecke D."/>
            <person name="Zhang Y."/>
            <person name="Schilkey F."/>
            <person name="Devitt N."/>
            <person name="Randall J.J."/>
        </authorList>
    </citation>
    <scope>NUCLEOTIDE SEQUENCE [LARGE SCALE GENOMIC DNA]</scope>
    <source>
        <strain evidence="1 2">PBTS2</strain>
    </source>
</reference>
<dbReference type="Proteomes" id="UP000076038">
    <property type="component" value="Chromosome"/>
</dbReference>
<protein>
    <submittedName>
        <fullName evidence="1">Uncharacterized protein</fullName>
    </submittedName>
</protein>
<dbReference type="Gene3D" id="3.30.1330.80">
    <property type="entry name" value="Hypothetical protein, similar to alpha- acetolactate decarboxylase, domain 2"/>
    <property type="match status" value="2"/>
</dbReference>
<dbReference type="EMBL" id="CP015220">
    <property type="protein sequence ID" value="AMY23547.1"/>
    <property type="molecule type" value="Genomic_DNA"/>
</dbReference>
<dbReference type="KEGG" id="rhs:A3Q41_02245"/>
<dbReference type="RefSeq" id="WP_027495593.1">
    <property type="nucleotide sequence ID" value="NZ_CP015220.1"/>
</dbReference>
<evidence type="ECO:0000313" key="1">
    <source>
        <dbReference type="EMBL" id="AMY23547.1"/>
    </source>
</evidence>
<sequence length="294" mass="30592">MTASTVLKPLVHPGEQAVQRLESVTTGTAVERLSLTPGRRLVDAIDEALTRLGADSAQVELLGGPLSRVSYCIPALCTDGSRAAWYSETFETAAPATIVAGSATVGRRDGERFMHCHAAWFDADGVLRGGHLWPDTIVGATPVEAIVHAFDSVALTSGADDETAMPVFTPSPTAVSLSSSHRAVMTRVRPGVEIHDAIRRVMIDAGMQTASVRGSLGSLVGATLIRGDGTAVADGPATEVTIAGHASVDGDRLSEAHVSVCAIDRHGTVHTGELAERGNLVAVTFELLVEEISG</sequence>
<evidence type="ECO:0000313" key="2">
    <source>
        <dbReference type="Proteomes" id="UP000076038"/>
    </source>
</evidence>
<dbReference type="Pfam" id="PF03479">
    <property type="entry name" value="PCC"/>
    <property type="match status" value="2"/>
</dbReference>
<organism evidence="1 2">
    <name type="scientific">Rhodococcoides fascians</name>
    <name type="common">Rhodococcus fascians</name>
    <dbReference type="NCBI Taxonomy" id="1828"/>
    <lineage>
        <taxon>Bacteria</taxon>
        <taxon>Bacillati</taxon>
        <taxon>Actinomycetota</taxon>
        <taxon>Actinomycetes</taxon>
        <taxon>Mycobacteriales</taxon>
        <taxon>Nocardiaceae</taxon>
        <taxon>Rhodococcoides</taxon>
    </lineage>
</organism>
<dbReference type="OrthoDB" id="8720942at2"/>
<reference evidence="2" key="2">
    <citation type="submission" date="2016-04" db="EMBL/GenBank/DDBJ databases">
        <title>Complete Genome and Plasmid Sequences for Rhodococcus fascians D188 and Draft Sequences for Rhodococcus spp. Isolates PBTS 1 and PBTS 2.</title>
        <authorList>
            <person name="Stamer R."/>
            <person name="Vereecke D."/>
            <person name="Zhang Y."/>
            <person name="Schilkey F."/>
            <person name="Devitt N."/>
            <person name="Randall J."/>
        </authorList>
    </citation>
    <scope>NUCLEOTIDE SEQUENCE [LARGE SCALE GENOMIC DNA]</scope>
    <source>
        <strain evidence="2">PBTS2</strain>
    </source>
</reference>
<dbReference type="AlphaFoldDB" id="A0A143QME9"/>
<dbReference type="InterPro" id="IPR005175">
    <property type="entry name" value="PPC_dom"/>
</dbReference>
<proteinExistence type="predicted"/>
<name>A0A143QME9_RHOFA</name>
<keyword evidence="2" id="KW-1185">Reference proteome</keyword>
<accession>A0A143QME9</accession>
<dbReference type="PATRIC" id="fig|1653479.3.peg.2274"/>
<dbReference type="SUPFAM" id="SSF117856">
    <property type="entry name" value="AF0104/ALDC/Ptd012-like"/>
    <property type="match status" value="2"/>
</dbReference>
<gene>
    <name evidence="1" type="ORF">A3Q41_02245</name>
</gene>